<evidence type="ECO:0000313" key="2">
    <source>
        <dbReference type="Ensembl" id="ENSPSNP00000021185.1"/>
    </source>
</evidence>
<dbReference type="AlphaFoldDB" id="A0A8C9E5M0"/>
<reference evidence="2" key="1">
    <citation type="submission" date="2019-08" db="EMBL/GenBank/DDBJ databases">
        <title>Phocoena sinus (Vaquita) genome, mPhoSin1, primary haplotype.</title>
        <authorList>
            <person name="Morin P."/>
            <person name="Mountcastle J."/>
            <person name="Fungtammasan C."/>
            <person name="Rhie A."/>
            <person name="Rojas-Bracho L."/>
            <person name="Smith C.R."/>
            <person name="Taylor B.L."/>
            <person name="Gulland F.M.D."/>
            <person name="Musser W."/>
            <person name="Houck M."/>
            <person name="Haase B."/>
            <person name="Paez S."/>
            <person name="Howe K."/>
            <person name="Torrance J."/>
            <person name="Formenti G."/>
            <person name="Phillippy A."/>
            <person name="Ryder O."/>
            <person name="Jarvis E.D."/>
            <person name="Fedrigo O."/>
        </authorList>
    </citation>
    <scope>NUCLEOTIDE SEQUENCE [LARGE SCALE GENOMIC DNA]</scope>
</reference>
<sequence length="130" mass="13600">PAAGQRGTPSKSMAQSPLEGGPPSRGLGLHAGRGRLSIKGNVGKSPKVAARPRPPHSRYLRGQERELGPEPPPSRPDAARVFVLSGQAFPTSGCTVGLCPVIFQVSALSTPTGTRLLACKCHVICRRDKS</sequence>
<protein>
    <submittedName>
        <fullName evidence="2">Uncharacterized protein</fullName>
    </submittedName>
</protein>
<organism evidence="2 3">
    <name type="scientific">Phocoena sinus</name>
    <name type="common">Vaquita</name>
    <dbReference type="NCBI Taxonomy" id="42100"/>
    <lineage>
        <taxon>Eukaryota</taxon>
        <taxon>Metazoa</taxon>
        <taxon>Chordata</taxon>
        <taxon>Craniata</taxon>
        <taxon>Vertebrata</taxon>
        <taxon>Euteleostomi</taxon>
        <taxon>Mammalia</taxon>
        <taxon>Eutheria</taxon>
        <taxon>Laurasiatheria</taxon>
        <taxon>Artiodactyla</taxon>
        <taxon>Whippomorpha</taxon>
        <taxon>Cetacea</taxon>
        <taxon>Odontoceti</taxon>
        <taxon>Phocoenidae</taxon>
        <taxon>Phocoena</taxon>
    </lineage>
</organism>
<proteinExistence type="predicted"/>
<keyword evidence="3" id="KW-1185">Reference proteome</keyword>
<evidence type="ECO:0000256" key="1">
    <source>
        <dbReference type="SAM" id="MobiDB-lite"/>
    </source>
</evidence>
<dbReference type="Ensembl" id="ENSPSNT00000023851.1">
    <property type="protein sequence ID" value="ENSPSNP00000021185.1"/>
    <property type="gene ID" value="ENSPSNG00000015562.1"/>
</dbReference>
<feature type="region of interest" description="Disordered" evidence="1">
    <location>
        <begin position="1"/>
        <end position="77"/>
    </location>
</feature>
<name>A0A8C9E5M0_PHOSS</name>
<reference evidence="2" key="3">
    <citation type="submission" date="2025-09" db="UniProtKB">
        <authorList>
            <consortium name="Ensembl"/>
        </authorList>
    </citation>
    <scope>IDENTIFICATION</scope>
</reference>
<accession>A0A8C9E5M0</accession>
<evidence type="ECO:0000313" key="3">
    <source>
        <dbReference type="Proteomes" id="UP000694554"/>
    </source>
</evidence>
<dbReference type="Proteomes" id="UP000694554">
    <property type="component" value="Chromosome 1"/>
</dbReference>
<reference evidence="2" key="2">
    <citation type="submission" date="2025-08" db="UniProtKB">
        <authorList>
            <consortium name="Ensembl"/>
        </authorList>
    </citation>
    <scope>IDENTIFICATION</scope>
</reference>